<dbReference type="AlphaFoldDB" id="A0A5N0E6K6"/>
<reference evidence="2 3" key="1">
    <citation type="submission" date="2019-09" db="EMBL/GenBank/DDBJ databases">
        <authorList>
            <person name="Wang X."/>
        </authorList>
    </citation>
    <scope>NUCLEOTIDE SEQUENCE [LARGE SCALE GENOMIC DNA]</scope>
    <source>
        <strain evidence="2 3">CICC 11023</strain>
    </source>
</reference>
<dbReference type="EMBL" id="VXLC01000021">
    <property type="protein sequence ID" value="KAA8884320.1"/>
    <property type="molecule type" value="Genomic_DNA"/>
</dbReference>
<dbReference type="Proteomes" id="UP000323876">
    <property type="component" value="Unassembled WGS sequence"/>
</dbReference>
<dbReference type="OrthoDB" id="4552461at2"/>
<evidence type="ECO:0000313" key="3">
    <source>
        <dbReference type="Proteomes" id="UP000323876"/>
    </source>
</evidence>
<dbReference type="RefSeq" id="WP_150406299.1">
    <property type="nucleotide sequence ID" value="NZ_VXLC01000021.1"/>
</dbReference>
<dbReference type="InterPro" id="IPR036894">
    <property type="entry name" value="YbaB-like_sf"/>
</dbReference>
<evidence type="ECO:0000313" key="2">
    <source>
        <dbReference type="EMBL" id="KAA8884320.1"/>
    </source>
</evidence>
<comment type="caution">
    <text evidence="2">The sequence shown here is derived from an EMBL/GenBank/DDBJ whole genome shotgun (WGS) entry which is preliminary data.</text>
</comment>
<proteinExistence type="predicted"/>
<gene>
    <name evidence="2" type="ORF">F3087_34450</name>
</gene>
<dbReference type="Pfam" id="PF02575">
    <property type="entry name" value="YbaB_DNA_bd"/>
    <property type="match status" value="1"/>
</dbReference>
<evidence type="ECO:0000256" key="1">
    <source>
        <dbReference type="SAM" id="MobiDB-lite"/>
    </source>
</evidence>
<sequence>MDNDRAKGDLADLLDTVNLHIRSIAEAQRQRVELTATATAAKGRVQITVNADGVVIETRFADDIDELDYDEIADAVTDATQEAAMEVARLAGELIAPIQRTRSQLPSLSEMVAGLPDLKTRVPEPQRASFDPPSARDNDR</sequence>
<protein>
    <submittedName>
        <fullName evidence="2">YbaB/EbfC family nucleoid-associated protein</fullName>
    </submittedName>
</protein>
<dbReference type="SUPFAM" id="SSF82607">
    <property type="entry name" value="YbaB-like"/>
    <property type="match status" value="1"/>
</dbReference>
<dbReference type="Gene3D" id="3.30.1310.10">
    <property type="entry name" value="Nucleoid-associated protein YbaB-like domain"/>
    <property type="match status" value="1"/>
</dbReference>
<keyword evidence="3" id="KW-1185">Reference proteome</keyword>
<accession>A0A5N0E6K6</accession>
<dbReference type="InterPro" id="IPR004401">
    <property type="entry name" value="YbaB/EbfC"/>
</dbReference>
<name>A0A5N0E6K6_9NOCA</name>
<dbReference type="GO" id="GO:0003677">
    <property type="term" value="F:DNA binding"/>
    <property type="evidence" value="ECO:0007669"/>
    <property type="project" value="InterPro"/>
</dbReference>
<feature type="region of interest" description="Disordered" evidence="1">
    <location>
        <begin position="116"/>
        <end position="140"/>
    </location>
</feature>
<organism evidence="2 3">
    <name type="scientific">Nocardia colli</name>
    <dbReference type="NCBI Taxonomy" id="2545717"/>
    <lineage>
        <taxon>Bacteria</taxon>
        <taxon>Bacillati</taxon>
        <taxon>Actinomycetota</taxon>
        <taxon>Actinomycetes</taxon>
        <taxon>Mycobacteriales</taxon>
        <taxon>Nocardiaceae</taxon>
        <taxon>Nocardia</taxon>
    </lineage>
</organism>